<dbReference type="AlphaFoldDB" id="A0ABD2P9B5"/>
<sequence>MTRIHKFKFNCMHLNQRKHDTIDLMNYKALYDPRRKERVTINHFTKGVSSSSRRQSYYYEGKGQLNITTPSINSENNRRLLANGLDLHIGGEIHADLWHSRVVAGSDMESSKGGIE</sequence>
<comment type="caution">
    <text evidence="1">The sequence shown here is derived from an EMBL/GenBank/DDBJ whole genome shotgun (WGS) entry which is preliminary data.</text>
</comment>
<dbReference type="Proteomes" id="UP001516400">
    <property type="component" value="Unassembled WGS sequence"/>
</dbReference>
<accession>A0ABD2P9B5</accession>
<evidence type="ECO:0000313" key="1">
    <source>
        <dbReference type="EMBL" id="KAL3287410.1"/>
    </source>
</evidence>
<organism evidence="1 2">
    <name type="scientific">Cryptolaemus montrouzieri</name>
    <dbReference type="NCBI Taxonomy" id="559131"/>
    <lineage>
        <taxon>Eukaryota</taxon>
        <taxon>Metazoa</taxon>
        <taxon>Ecdysozoa</taxon>
        <taxon>Arthropoda</taxon>
        <taxon>Hexapoda</taxon>
        <taxon>Insecta</taxon>
        <taxon>Pterygota</taxon>
        <taxon>Neoptera</taxon>
        <taxon>Endopterygota</taxon>
        <taxon>Coleoptera</taxon>
        <taxon>Polyphaga</taxon>
        <taxon>Cucujiformia</taxon>
        <taxon>Coccinelloidea</taxon>
        <taxon>Coccinellidae</taxon>
        <taxon>Scymninae</taxon>
        <taxon>Scymnini</taxon>
        <taxon>Cryptolaemus</taxon>
    </lineage>
</organism>
<evidence type="ECO:0000313" key="2">
    <source>
        <dbReference type="Proteomes" id="UP001516400"/>
    </source>
</evidence>
<keyword evidence="2" id="KW-1185">Reference proteome</keyword>
<name>A0ABD2P9B5_9CUCU</name>
<dbReference type="EMBL" id="JABFTP020000185">
    <property type="protein sequence ID" value="KAL3287410.1"/>
    <property type="molecule type" value="Genomic_DNA"/>
</dbReference>
<proteinExistence type="predicted"/>
<reference evidence="1 2" key="1">
    <citation type="journal article" date="2021" name="BMC Biol.">
        <title>Horizontally acquired antibacterial genes associated with adaptive radiation of ladybird beetles.</title>
        <authorList>
            <person name="Li H.S."/>
            <person name="Tang X.F."/>
            <person name="Huang Y.H."/>
            <person name="Xu Z.Y."/>
            <person name="Chen M.L."/>
            <person name="Du X.Y."/>
            <person name="Qiu B.Y."/>
            <person name="Chen P.T."/>
            <person name="Zhang W."/>
            <person name="Slipinski A."/>
            <person name="Escalona H.E."/>
            <person name="Waterhouse R.M."/>
            <person name="Zwick A."/>
            <person name="Pang H."/>
        </authorList>
    </citation>
    <scope>NUCLEOTIDE SEQUENCE [LARGE SCALE GENOMIC DNA]</scope>
    <source>
        <strain evidence="1">SYSU2018</strain>
    </source>
</reference>
<protein>
    <submittedName>
        <fullName evidence="1">Uncharacterized protein</fullName>
    </submittedName>
</protein>
<gene>
    <name evidence="1" type="ORF">HHI36_001883</name>
</gene>